<name>A0A5B2VFI2_9HYPH</name>
<evidence type="ECO:0000313" key="3">
    <source>
        <dbReference type="Proteomes" id="UP000323142"/>
    </source>
</evidence>
<feature type="signal peptide" evidence="1">
    <location>
        <begin position="1"/>
        <end position="19"/>
    </location>
</feature>
<proteinExistence type="predicted"/>
<accession>A0A5B2VFI2</accession>
<organism evidence="2 3">
    <name type="scientific">Salinarimonas soli</name>
    <dbReference type="NCBI Taxonomy" id="1638099"/>
    <lineage>
        <taxon>Bacteria</taxon>
        <taxon>Pseudomonadati</taxon>
        <taxon>Pseudomonadota</taxon>
        <taxon>Alphaproteobacteria</taxon>
        <taxon>Hyphomicrobiales</taxon>
        <taxon>Salinarimonadaceae</taxon>
        <taxon>Salinarimonas</taxon>
    </lineage>
</organism>
<protein>
    <submittedName>
        <fullName evidence="2">DUF2141 domain-containing protein</fullName>
    </submittedName>
</protein>
<evidence type="ECO:0000256" key="1">
    <source>
        <dbReference type="SAM" id="SignalP"/>
    </source>
</evidence>
<comment type="caution">
    <text evidence="2">The sequence shown here is derived from an EMBL/GenBank/DDBJ whole genome shotgun (WGS) entry which is preliminary data.</text>
</comment>
<dbReference type="RefSeq" id="WP_149816093.1">
    <property type="nucleotide sequence ID" value="NZ_VUOA01000013.1"/>
</dbReference>
<keyword evidence="1" id="KW-0732">Signal</keyword>
<dbReference type="EMBL" id="VUOA01000013">
    <property type="protein sequence ID" value="KAA2238323.1"/>
    <property type="molecule type" value="Genomic_DNA"/>
</dbReference>
<dbReference type="Pfam" id="PF09912">
    <property type="entry name" value="DUF2141"/>
    <property type="match status" value="1"/>
</dbReference>
<dbReference type="OrthoDB" id="7189112at2"/>
<reference evidence="2 3" key="2">
    <citation type="submission" date="2019-09" db="EMBL/GenBank/DDBJ databases">
        <authorList>
            <person name="Jin C."/>
        </authorList>
    </citation>
    <scope>NUCLEOTIDE SEQUENCE [LARGE SCALE GENOMIC DNA]</scope>
    <source>
        <strain evidence="2 3">BN140002</strain>
    </source>
</reference>
<dbReference type="InterPro" id="IPR018673">
    <property type="entry name" value="DUF2141"/>
</dbReference>
<gene>
    <name evidence="2" type="ORF">F0L46_05715</name>
</gene>
<reference evidence="2 3" key="1">
    <citation type="submission" date="2019-09" db="EMBL/GenBank/DDBJ databases">
        <title>Salinarimonas rosea gen. nov., sp. nov., a new member of the a-2 subgroup of the Proteobacteria.</title>
        <authorList>
            <person name="Liu J."/>
        </authorList>
    </citation>
    <scope>NUCLEOTIDE SEQUENCE [LARGE SCALE GENOMIC DNA]</scope>
    <source>
        <strain evidence="2 3">BN140002</strain>
    </source>
</reference>
<dbReference type="Proteomes" id="UP000323142">
    <property type="component" value="Unassembled WGS sequence"/>
</dbReference>
<dbReference type="AlphaFoldDB" id="A0A5B2VFI2"/>
<evidence type="ECO:0000313" key="2">
    <source>
        <dbReference type="EMBL" id="KAA2238323.1"/>
    </source>
</evidence>
<keyword evidence="3" id="KW-1185">Reference proteome</keyword>
<sequence length="138" mass="14347">MRGPALAALLALMAPAAWASTVTVQVTGVASAEGQVYVGLCRTALDPAACPLGDSRPARPGTMRFTFRNVPAGPIAVAVYQDVNGNGQLDRNVIGIPSEPYGFSNDVGRIAIPTFARAQVRVDEPATTIPVRLARFGG</sequence>
<feature type="chain" id="PRO_5023060673" evidence="1">
    <location>
        <begin position="20"/>
        <end position="138"/>
    </location>
</feature>